<keyword evidence="3" id="KW-1185">Reference proteome</keyword>
<dbReference type="EnsemblMetazoa" id="GPPI004795-RA">
    <property type="protein sequence ID" value="GPPI004795-PA"/>
    <property type="gene ID" value="GPPI004795"/>
</dbReference>
<organism evidence="2 3">
    <name type="scientific">Glossina palpalis gambiensis</name>
    <dbReference type="NCBI Taxonomy" id="67801"/>
    <lineage>
        <taxon>Eukaryota</taxon>
        <taxon>Metazoa</taxon>
        <taxon>Ecdysozoa</taxon>
        <taxon>Arthropoda</taxon>
        <taxon>Hexapoda</taxon>
        <taxon>Insecta</taxon>
        <taxon>Pterygota</taxon>
        <taxon>Neoptera</taxon>
        <taxon>Endopterygota</taxon>
        <taxon>Diptera</taxon>
        <taxon>Brachycera</taxon>
        <taxon>Muscomorpha</taxon>
        <taxon>Hippoboscoidea</taxon>
        <taxon>Glossinidae</taxon>
        <taxon>Glossina</taxon>
    </lineage>
</organism>
<proteinExistence type="predicted"/>
<feature type="region of interest" description="Disordered" evidence="1">
    <location>
        <begin position="1"/>
        <end position="43"/>
    </location>
</feature>
<reference evidence="2" key="2">
    <citation type="submission" date="2020-05" db="UniProtKB">
        <authorList>
            <consortium name="EnsemblMetazoa"/>
        </authorList>
    </citation>
    <scope>IDENTIFICATION</scope>
    <source>
        <strain evidence="2">IAEA</strain>
    </source>
</reference>
<name>A0A1B0AQE3_9MUSC</name>
<protein>
    <submittedName>
        <fullName evidence="2">Uncharacterized protein</fullName>
    </submittedName>
</protein>
<dbReference type="AlphaFoldDB" id="A0A1B0AQE3"/>
<feature type="compositionally biased region" description="Basic and acidic residues" evidence="1">
    <location>
        <begin position="28"/>
        <end position="43"/>
    </location>
</feature>
<dbReference type="VEuPathDB" id="VectorBase:GPPI004795"/>
<dbReference type="EMBL" id="JXJN01001826">
    <property type="status" value="NOT_ANNOTATED_CDS"/>
    <property type="molecule type" value="Genomic_DNA"/>
</dbReference>
<accession>A0A1B0AQE3</accession>
<evidence type="ECO:0000256" key="1">
    <source>
        <dbReference type="SAM" id="MobiDB-lite"/>
    </source>
</evidence>
<evidence type="ECO:0000313" key="3">
    <source>
        <dbReference type="Proteomes" id="UP000092460"/>
    </source>
</evidence>
<evidence type="ECO:0000313" key="2">
    <source>
        <dbReference type="EnsemblMetazoa" id="GPPI004795-PA"/>
    </source>
</evidence>
<sequence length="91" mass="10961">MAAVAGLYGLGEDRQHRKKQQQQQQHQLEQREQKEEQKKIAERKYQREQQLQLQRASFEGYRISDFNISRRCSRSKSLCLKNYFPYLKAAK</sequence>
<reference evidence="3" key="1">
    <citation type="submission" date="2015-01" db="EMBL/GenBank/DDBJ databases">
        <authorList>
            <person name="Aksoy S."/>
            <person name="Warren W."/>
            <person name="Wilson R.K."/>
        </authorList>
    </citation>
    <scope>NUCLEOTIDE SEQUENCE [LARGE SCALE GENOMIC DNA]</scope>
    <source>
        <strain evidence="3">IAEA</strain>
    </source>
</reference>
<dbReference type="Proteomes" id="UP000092460">
    <property type="component" value="Unassembled WGS sequence"/>
</dbReference>
<dbReference type="STRING" id="67801.A0A1B0AQE3"/>